<protein>
    <submittedName>
        <fullName evidence="1">Unannotated protein</fullName>
    </submittedName>
</protein>
<proteinExistence type="predicted"/>
<dbReference type="EMBL" id="CAEZSR010000067">
    <property type="protein sequence ID" value="CAB4563160.1"/>
    <property type="molecule type" value="Genomic_DNA"/>
</dbReference>
<sequence>MAKKGPKNPLSDQHKAAMAAGRVEGRAVRDYLDALRSNKPKRGRKRTPDSIKARLAKIEEELEVADPLDELRLVQERRNLTDELETMSAAVDMTALEAEFVKVAKSYSERQGISYATWREVGVEASVLKAAGISRGAS</sequence>
<organism evidence="1">
    <name type="scientific">freshwater metagenome</name>
    <dbReference type="NCBI Taxonomy" id="449393"/>
    <lineage>
        <taxon>unclassified sequences</taxon>
        <taxon>metagenomes</taxon>
        <taxon>ecological metagenomes</taxon>
    </lineage>
</organism>
<gene>
    <name evidence="1" type="ORF">UFOPK1493_01914</name>
</gene>
<reference evidence="1" key="1">
    <citation type="submission" date="2020-05" db="EMBL/GenBank/DDBJ databases">
        <authorList>
            <person name="Chiriac C."/>
            <person name="Salcher M."/>
            <person name="Ghai R."/>
            <person name="Kavagutti S V."/>
        </authorList>
    </citation>
    <scope>NUCLEOTIDE SEQUENCE</scope>
</reference>
<evidence type="ECO:0000313" key="1">
    <source>
        <dbReference type="EMBL" id="CAB4563160.1"/>
    </source>
</evidence>
<accession>A0A6J6DGF5</accession>
<name>A0A6J6DGF5_9ZZZZ</name>
<dbReference type="AlphaFoldDB" id="A0A6J6DGF5"/>